<dbReference type="Pfam" id="PF04500">
    <property type="entry name" value="FLYWCH"/>
    <property type="match status" value="1"/>
</dbReference>
<dbReference type="AlphaFoldDB" id="A0A0K2UE97"/>
<evidence type="ECO:0000313" key="6">
    <source>
        <dbReference type="EMBL" id="CDW36584.1"/>
    </source>
</evidence>
<evidence type="ECO:0000256" key="1">
    <source>
        <dbReference type="ARBA" id="ARBA00022723"/>
    </source>
</evidence>
<keyword evidence="1" id="KW-0479">Metal-binding</keyword>
<dbReference type="KEGG" id="lsm:121124133"/>
<proteinExistence type="predicted"/>
<dbReference type="OMA" id="IHRTTNV"/>
<dbReference type="GeneID" id="121124133"/>
<keyword evidence="2" id="KW-0863">Zinc-finger</keyword>
<evidence type="ECO:0000259" key="5">
    <source>
        <dbReference type="Pfam" id="PF10551"/>
    </source>
</evidence>
<dbReference type="Pfam" id="PF10551">
    <property type="entry name" value="MULE"/>
    <property type="match status" value="1"/>
</dbReference>
<dbReference type="CTD" id="37637"/>
<accession>A0A0K2UE97</accession>
<keyword evidence="3" id="KW-0862">Zinc</keyword>
<dbReference type="RefSeq" id="XP_040575190.1">
    <property type="nucleotide sequence ID" value="XM_040719256.2"/>
</dbReference>
<protein>
    <submittedName>
        <fullName evidence="6">Putative LOC100898192 [Metaseiulus occidentalis]</fullName>
    </submittedName>
</protein>
<dbReference type="GO" id="GO:0008270">
    <property type="term" value="F:zinc ion binding"/>
    <property type="evidence" value="ECO:0007669"/>
    <property type="project" value="UniProtKB-KW"/>
</dbReference>
<reference evidence="6" key="1">
    <citation type="submission" date="2014-05" db="EMBL/GenBank/DDBJ databases">
        <authorList>
            <person name="Chronopoulou M."/>
        </authorList>
    </citation>
    <scope>NUCLEOTIDE SEQUENCE</scope>
    <source>
        <tissue evidence="6">Whole organism</tissue>
    </source>
</reference>
<evidence type="ECO:0000256" key="2">
    <source>
        <dbReference type="ARBA" id="ARBA00022771"/>
    </source>
</evidence>
<evidence type="ECO:0000259" key="4">
    <source>
        <dbReference type="Pfam" id="PF04500"/>
    </source>
</evidence>
<dbReference type="InterPro" id="IPR007588">
    <property type="entry name" value="Znf_FLYWCH"/>
</dbReference>
<feature type="domain" description="FLYWCH-type" evidence="4">
    <location>
        <begin position="5"/>
        <end position="67"/>
    </location>
</feature>
<feature type="domain" description="MULE transposase" evidence="5">
    <location>
        <begin position="189"/>
        <end position="282"/>
    </location>
</feature>
<dbReference type="Gene3D" id="2.20.25.240">
    <property type="match status" value="1"/>
</dbReference>
<organism evidence="6">
    <name type="scientific">Lepeophtheirus salmonis</name>
    <name type="common">Salmon louse</name>
    <name type="synonym">Caligus salmonis</name>
    <dbReference type="NCBI Taxonomy" id="72036"/>
    <lineage>
        <taxon>Eukaryota</taxon>
        <taxon>Metazoa</taxon>
        <taxon>Ecdysozoa</taxon>
        <taxon>Arthropoda</taxon>
        <taxon>Crustacea</taxon>
        <taxon>Multicrustacea</taxon>
        <taxon>Hexanauplia</taxon>
        <taxon>Copepoda</taxon>
        <taxon>Siphonostomatoida</taxon>
        <taxon>Caligidae</taxon>
        <taxon>Lepeophtheirus</taxon>
    </lineage>
</organism>
<evidence type="ECO:0000256" key="3">
    <source>
        <dbReference type="ARBA" id="ARBA00022833"/>
    </source>
</evidence>
<sequence length="466" mass="53546">MVHLIKSQRGGMKLVDNYNYIYRVDQKSGEKTYWKCEYSKCKARLHTVMDVDKVNVCICKTVSEHSHPSNPSKTKMCDVKAKLKSEALSSPLSSRMLIEQMASSMDESTLSLMSNASNLARSVRSWRQRVNQSHPIPVGRCGYSIPQDYKFLKNGEQFLIFDSGEQDTDRILIFGAQDALEDLASSKYWACDSTFKCFPENYFQLCTLHMIVGHVSVPRLFILLPNKNEVTYIKLLTILKCINKSLCPETLMMDFEKTIINAFQTVFPLTGMTGCLFHMSKNIYRHIVNLGLNLRYSKDVDFNLKMKCFTALAFLPIPDVIDGFIELADDDDLPQEFISYFETHFIGGERGQGEGRRRVRPTFPIELWNVFSITMNHKIRTSDCMEAAHNGLQSSITTEHPNLWKLIDHLKREEGSAKKKKCELERGDNKIINKSRNATLQSVMSEYDPTQKVRYLKSISWNLHSF</sequence>
<dbReference type="EMBL" id="HACA01019223">
    <property type="protein sequence ID" value="CDW36584.1"/>
    <property type="molecule type" value="Transcribed_RNA"/>
</dbReference>
<name>A0A0K2UE97_LEPSM</name>
<dbReference type="InterPro" id="IPR018289">
    <property type="entry name" value="MULE_transposase_dom"/>
</dbReference>
<dbReference type="OrthoDB" id="6380094at2759"/>